<dbReference type="RefSeq" id="WP_025354948.1">
    <property type="nucleotide sequence ID" value="NZ_CP007155.1"/>
</dbReference>
<keyword evidence="2" id="KW-1133">Transmembrane helix</keyword>
<proteinExistence type="predicted"/>
<evidence type="ECO:0000256" key="1">
    <source>
        <dbReference type="SAM" id="MobiDB-lite"/>
    </source>
</evidence>
<sequence length="125" mass="12893">MSRSWALFDGAMITGSALLASVVIGAVVGLNLVEAPAPRGATEVRSEPVPGTATVVTTTRTMIPFVPAKTRSARPTTVSTTTRAPTSTAVTTTTTRSTTTRPTTTRTSTTTASPDVLHTVLPILP</sequence>
<reference evidence="3 4" key="1">
    <citation type="journal article" date="2014" name="BMC Genomics">
        <title>Complete genome sequence of producer of the glycopeptide antibiotic Aculeximycin Kutzneria albida DSM 43870T, a representative of minor genus of Pseudonocardiaceae.</title>
        <authorList>
            <person name="Rebets Y."/>
            <person name="Tokovenko B."/>
            <person name="Lushchyk I."/>
            <person name="Ruckert C."/>
            <person name="Zaburannyi N."/>
            <person name="Bechthold A."/>
            <person name="Kalinowski J."/>
            <person name="Luzhetskyy A."/>
        </authorList>
    </citation>
    <scope>NUCLEOTIDE SEQUENCE [LARGE SCALE GENOMIC DNA]</scope>
    <source>
        <strain evidence="3">DSM 43870</strain>
    </source>
</reference>
<feature type="compositionally biased region" description="Low complexity" evidence="1">
    <location>
        <begin position="73"/>
        <end position="111"/>
    </location>
</feature>
<dbReference type="Proteomes" id="UP000019225">
    <property type="component" value="Chromosome"/>
</dbReference>
<feature type="region of interest" description="Disordered" evidence="1">
    <location>
        <begin position="68"/>
        <end position="111"/>
    </location>
</feature>
<dbReference type="AlphaFoldDB" id="W5W0N7"/>
<accession>W5W0N7</accession>
<protein>
    <submittedName>
        <fullName evidence="3">Putative secreted protein</fullName>
    </submittedName>
</protein>
<name>W5W0N7_9PSEU</name>
<gene>
    <name evidence="3" type="ORF">KALB_1350</name>
</gene>
<evidence type="ECO:0000313" key="4">
    <source>
        <dbReference type="Proteomes" id="UP000019225"/>
    </source>
</evidence>
<evidence type="ECO:0000256" key="2">
    <source>
        <dbReference type="SAM" id="Phobius"/>
    </source>
</evidence>
<keyword evidence="2" id="KW-0472">Membrane</keyword>
<feature type="transmembrane region" description="Helical" evidence="2">
    <location>
        <begin position="12"/>
        <end position="33"/>
    </location>
</feature>
<organism evidence="3 4">
    <name type="scientific">Kutzneria albida DSM 43870</name>
    <dbReference type="NCBI Taxonomy" id="1449976"/>
    <lineage>
        <taxon>Bacteria</taxon>
        <taxon>Bacillati</taxon>
        <taxon>Actinomycetota</taxon>
        <taxon>Actinomycetes</taxon>
        <taxon>Pseudonocardiales</taxon>
        <taxon>Pseudonocardiaceae</taxon>
        <taxon>Kutzneria</taxon>
    </lineage>
</organism>
<keyword evidence="4" id="KW-1185">Reference proteome</keyword>
<dbReference type="HOGENOM" id="CLU_1989712_0_0_11"/>
<dbReference type="KEGG" id="kal:KALB_1350"/>
<evidence type="ECO:0000313" key="3">
    <source>
        <dbReference type="EMBL" id="AHH94723.1"/>
    </source>
</evidence>
<dbReference type="EMBL" id="CP007155">
    <property type="protein sequence ID" value="AHH94723.1"/>
    <property type="molecule type" value="Genomic_DNA"/>
</dbReference>
<keyword evidence="2" id="KW-0812">Transmembrane</keyword>